<protein>
    <recommendedName>
        <fullName evidence="1">N-acetyltransferase domain-containing protein</fullName>
    </recommendedName>
</protein>
<name>A0A381X2V9_9ZZZZ</name>
<dbReference type="InterPro" id="IPR038764">
    <property type="entry name" value="GNAT_N_AcTrfase_prd"/>
</dbReference>
<dbReference type="PANTHER" id="PTHR41700">
    <property type="entry name" value="GCN5-RELATED N-ACETYLTRANSFERASE"/>
    <property type="match status" value="1"/>
</dbReference>
<dbReference type="PANTHER" id="PTHR41700:SF1">
    <property type="entry name" value="N-ACETYLTRANSFERASE DOMAIN-CONTAINING PROTEIN"/>
    <property type="match status" value="1"/>
</dbReference>
<dbReference type="SUPFAM" id="SSF55729">
    <property type="entry name" value="Acyl-CoA N-acyltransferases (Nat)"/>
    <property type="match status" value="1"/>
</dbReference>
<gene>
    <name evidence="2" type="ORF">METZ01_LOCUS111983</name>
</gene>
<dbReference type="PROSITE" id="PS51186">
    <property type="entry name" value="GNAT"/>
    <property type="match status" value="1"/>
</dbReference>
<dbReference type="InterPro" id="IPR000182">
    <property type="entry name" value="GNAT_dom"/>
</dbReference>
<accession>A0A381X2V9</accession>
<dbReference type="Gene3D" id="3.40.630.30">
    <property type="match status" value="1"/>
</dbReference>
<dbReference type="GO" id="GO:0016747">
    <property type="term" value="F:acyltransferase activity, transferring groups other than amino-acyl groups"/>
    <property type="evidence" value="ECO:0007669"/>
    <property type="project" value="InterPro"/>
</dbReference>
<proteinExistence type="predicted"/>
<evidence type="ECO:0000313" key="2">
    <source>
        <dbReference type="EMBL" id="SVA59129.1"/>
    </source>
</evidence>
<organism evidence="2">
    <name type="scientific">marine metagenome</name>
    <dbReference type="NCBI Taxonomy" id="408172"/>
    <lineage>
        <taxon>unclassified sequences</taxon>
        <taxon>metagenomes</taxon>
        <taxon>ecological metagenomes</taxon>
    </lineage>
</organism>
<reference evidence="2" key="1">
    <citation type="submission" date="2018-05" db="EMBL/GenBank/DDBJ databases">
        <authorList>
            <person name="Lanie J.A."/>
            <person name="Ng W.-L."/>
            <person name="Kazmierczak K.M."/>
            <person name="Andrzejewski T.M."/>
            <person name="Davidsen T.M."/>
            <person name="Wayne K.J."/>
            <person name="Tettelin H."/>
            <person name="Glass J.I."/>
            <person name="Rusch D."/>
            <person name="Podicherti R."/>
            <person name="Tsui H.-C.T."/>
            <person name="Winkler M.E."/>
        </authorList>
    </citation>
    <scope>NUCLEOTIDE SEQUENCE</scope>
</reference>
<sequence length="278" mass="31476">MSDMENIEIRPFETIEDFQACVEFQGDTWGGHFTERVPVAILKVSQRLDGVAAGAYSHTGQLLGFVFGMTGVQKGEVVHWSDMLAVRPELRNSGLGVKLKAYQRTTLLDRGINKMHWTFDPLESKNAYVNLIKLGATSQEYIRDIYGQTDSPLHSGIGTDRLVATWIMDSDRTLNRMQGKLTGSPQDLDDKPPSVFEVQTNANLVRPMQPNLDLTEPSLLVPIPTSIQRLKKESLELAIKWRIAVRNALTFYINNGYEVRELVRRSEYSEYLLVDSRN</sequence>
<dbReference type="AlphaFoldDB" id="A0A381X2V9"/>
<feature type="domain" description="N-acetyltransferase" evidence="1">
    <location>
        <begin position="7"/>
        <end position="173"/>
    </location>
</feature>
<evidence type="ECO:0000259" key="1">
    <source>
        <dbReference type="PROSITE" id="PS51186"/>
    </source>
</evidence>
<dbReference type="InterPro" id="IPR016181">
    <property type="entry name" value="Acyl_CoA_acyltransferase"/>
</dbReference>
<dbReference type="EMBL" id="UINC01013734">
    <property type="protein sequence ID" value="SVA59129.1"/>
    <property type="molecule type" value="Genomic_DNA"/>
</dbReference>